<dbReference type="InterPro" id="IPR002305">
    <property type="entry name" value="aa-tRNA-synth_Ic"/>
</dbReference>
<dbReference type="NCBIfam" id="TIGR00234">
    <property type="entry name" value="tyrS"/>
    <property type="match status" value="1"/>
</dbReference>
<dbReference type="EMBL" id="RBNJ01003160">
    <property type="protein sequence ID" value="RUS31216.1"/>
    <property type="molecule type" value="Genomic_DNA"/>
</dbReference>
<evidence type="ECO:0000256" key="1">
    <source>
        <dbReference type="ARBA" id="ARBA00013160"/>
    </source>
</evidence>
<keyword evidence="4 9" id="KW-0067">ATP-binding</keyword>
<dbReference type="AlphaFoldDB" id="A0A433QN53"/>
<dbReference type="GO" id="GO:0005739">
    <property type="term" value="C:mitochondrion"/>
    <property type="evidence" value="ECO:0007669"/>
    <property type="project" value="TreeGrafter"/>
</dbReference>
<keyword evidence="3 9" id="KW-0547">Nucleotide-binding</keyword>
<dbReference type="Proteomes" id="UP000274822">
    <property type="component" value="Unassembled WGS sequence"/>
</dbReference>
<evidence type="ECO:0000256" key="7">
    <source>
        <dbReference type="ARBA" id="ARBA00033323"/>
    </source>
</evidence>
<dbReference type="InterPro" id="IPR024088">
    <property type="entry name" value="Tyr-tRNA-ligase_bac-type"/>
</dbReference>
<gene>
    <name evidence="10" type="ORF">BC938DRAFT_478239</name>
</gene>
<evidence type="ECO:0000256" key="2">
    <source>
        <dbReference type="ARBA" id="ARBA00022598"/>
    </source>
</evidence>
<evidence type="ECO:0000256" key="4">
    <source>
        <dbReference type="ARBA" id="ARBA00022840"/>
    </source>
</evidence>
<evidence type="ECO:0000256" key="6">
    <source>
        <dbReference type="ARBA" id="ARBA00023146"/>
    </source>
</evidence>
<name>A0A433QN53_9FUNG</name>
<comment type="similarity">
    <text evidence="9">Belongs to the class-I aminoacyl-tRNA synthetase family.</text>
</comment>
<keyword evidence="6 9" id="KW-0030">Aminoacyl-tRNA synthetase</keyword>
<dbReference type="Pfam" id="PF00579">
    <property type="entry name" value="tRNA-synt_1b"/>
    <property type="match status" value="1"/>
</dbReference>
<accession>A0A433QN53</accession>
<dbReference type="GO" id="GO:0005524">
    <property type="term" value="F:ATP binding"/>
    <property type="evidence" value="ECO:0007669"/>
    <property type="project" value="UniProtKB-KW"/>
</dbReference>
<keyword evidence="11" id="KW-1185">Reference proteome</keyword>
<dbReference type="PANTHER" id="PTHR11766">
    <property type="entry name" value="TYROSYL-TRNA SYNTHETASE"/>
    <property type="match status" value="1"/>
</dbReference>
<comment type="caution">
    <text evidence="10">The sequence shown here is derived from an EMBL/GenBank/DDBJ whole genome shotgun (WGS) entry which is preliminary data.</text>
</comment>
<evidence type="ECO:0000256" key="5">
    <source>
        <dbReference type="ARBA" id="ARBA00022917"/>
    </source>
</evidence>
<evidence type="ECO:0000256" key="9">
    <source>
        <dbReference type="RuleBase" id="RU363036"/>
    </source>
</evidence>
<evidence type="ECO:0000256" key="3">
    <source>
        <dbReference type="ARBA" id="ARBA00022741"/>
    </source>
</evidence>
<dbReference type="PANTHER" id="PTHR11766:SF0">
    <property type="entry name" value="TYROSINE--TRNA LIGASE, MITOCHONDRIAL"/>
    <property type="match status" value="1"/>
</dbReference>
<dbReference type="InterPro" id="IPR001412">
    <property type="entry name" value="aa-tRNA-synth_I_CS"/>
</dbReference>
<protein>
    <recommendedName>
        <fullName evidence="1">tyrosine--tRNA ligase</fullName>
        <ecNumber evidence="1">6.1.1.1</ecNumber>
    </recommendedName>
    <alternativeName>
        <fullName evidence="7">Tyrosyl-tRNA synthetase</fullName>
    </alternativeName>
</protein>
<evidence type="ECO:0000313" key="11">
    <source>
        <dbReference type="Proteomes" id="UP000274822"/>
    </source>
</evidence>
<proteinExistence type="inferred from homology"/>
<dbReference type="EC" id="6.1.1.1" evidence="1"/>
<reference evidence="10 11" key="1">
    <citation type="journal article" date="2018" name="New Phytol.">
        <title>Phylogenomics of Endogonaceae and evolution of mycorrhizas within Mucoromycota.</title>
        <authorList>
            <person name="Chang Y."/>
            <person name="Desiro A."/>
            <person name="Na H."/>
            <person name="Sandor L."/>
            <person name="Lipzen A."/>
            <person name="Clum A."/>
            <person name="Barry K."/>
            <person name="Grigoriev I.V."/>
            <person name="Martin F.M."/>
            <person name="Stajich J.E."/>
            <person name="Smith M.E."/>
            <person name="Bonito G."/>
            <person name="Spatafora J.W."/>
        </authorList>
    </citation>
    <scope>NUCLEOTIDE SEQUENCE [LARGE SCALE GENOMIC DNA]</scope>
    <source>
        <strain evidence="10 11">AD002</strain>
    </source>
</reference>
<keyword evidence="2 9" id="KW-0436">Ligase</keyword>
<dbReference type="SUPFAM" id="SSF52374">
    <property type="entry name" value="Nucleotidylyl transferase"/>
    <property type="match status" value="1"/>
</dbReference>
<dbReference type="InterPro" id="IPR014729">
    <property type="entry name" value="Rossmann-like_a/b/a_fold"/>
</dbReference>
<dbReference type="GO" id="GO:0004831">
    <property type="term" value="F:tyrosine-tRNA ligase activity"/>
    <property type="evidence" value="ECO:0007669"/>
    <property type="project" value="UniProtKB-EC"/>
</dbReference>
<dbReference type="GO" id="GO:0006437">
    <property type="term" value="P:tyrosyl-tRNA aminoacylation"/>
    <property type="evidence" value="ECO:0007669"/>
    <property type="project" value="InterPro"/>
</dbReference>
<sequence>MSVLSRCSRPVSRLSLPTSLRCLAPFPPRTPTVLVHLLRSTHNATNSNNPVTALESRGLVTSLSRLNQLTIYSSYLSFHSPAVVEHAQSPTTIYCGVDPTAPSLHLGNFITLMGLLHFHVRGHQAIALIGGATGSIGDPSGRKTERVPLSVDTLELNIRGIRTQLERFFARGTEYAASRGVSWAAVADLKVVNNADWMRDMSALKFLSDVGRFARVGTMLARESASSFYAEPILPTNPQRQVAHGQRSRHQLHRVLVPASAGVRFLAPVSCARMPDPAWRQRSVGQYHSGD</sequence>
<organism evidence="10 11">
    <name type="scientific">Jimgerdemannia flammicorona</name>
    <dbReference type="NCBI Taxonomy" id="994334"/>
    <lineage>
        <taxon>Eukaryota</taxon>
        <taxon>Fungi</taxon>
        <taxon>Fungi incertae sedis</taxon>
        <taxon>Mucoromycota</taxon>
        <taxon>Mucoromycotina</taxon>
        <taxon>Endogonomycetes</taxon>
        <taxon>Endogonales</taxon>
        <taxon>Endogonaceae</taxon>
        <taxon>Jimgerdemannia</taxon>
    </lineage>
</organism>
<dbReference type="Gene3D" id="3.40.50.620">
    <property type="entry name" value="HUPs"/>
    <property type="match status" value="1"/>
</dbReference>
<evidence type="ECO:0000313" key="10">
    <source>
        <dbReference type="EMBL" id="RUS31216.1"/>
    </source>
</evidence>
<dbReference type="PROSITE" id="PS00178">
    <property type="entry name" value="AA_TRNA_LIGASE_I"/>
    <property type="match status" value="1"/>
</dbReference>
<dbReference type="InterPro" id="IPR002307">
    <property type="entry name" value="Tyr-tRNA-ligase"/>
</dbReference>
<evidence type="ECO:0000256" key="8">
    <source>
        <dbReference type="ARBA" id="ARBA00048248"/>
    </source>
</evidence>
<dbReference type="GO" id="GO:0005829">
    <property type="term" value="C:cytosol"/>
    <property type="evidence" value="ECO:0007669"/>
    <property type="project" value="TreeGrafter"/>
</dbReference>
<comment type="catalytic activity">
    <reaction evidence="8">
        <text>tRNA(Tyr) + L-tyrosine + ATP = L-tyrosyl-tRNA(Tyr) + AMP + diphosphate + H(+)</text>
        <dbReference type="Rhea" id="RHEA:10220"/>
        <dbReference type="Rhea" id="RHEA-COMP:9706"/>
        <dbReference type="Rhea" id="RHEA-COMP:9707"/>
        <dbReference type="ChEBI" id="CHEBI:15378"/>
        <dbReference type="ChEBI" id="CHEBI:30616"/>
        <dbReference type="ChEBI" id="CHEBI:33019"/>
        <dbReference type="ChEBI" id="CHEBI:58315"/>
        <dbReference type="ChEBI" id="CHEBI:78442"/>
        <dbReference type="ChEBI" id="CHEBI:78536"/>
        <dbReference type="ChEBI" id="CHEBI:456215"/>
        <dbReference type="EC" id="6.1.1.1"/>
    </reaction>
</comment>
<keyword evidence="5 9" id="KW-0648">Protein biosynthesis</keyword>